<protein>
    <submittedName>
        <fullName evidence="3">SufE family protein</fullName>
    </submittedName>
</protein>
<dbReference type="SUPFAM" id="SSF82649">
    <property type="entry name" value="SufE/NifU"/>
    <property type="match status" value="1"/>
</dbReference>
<evidence type="ECO:0000259" key="2">
    <source>
        <dbReference type="Pfam" id="PF02657"/>
    </source>
</evidence>
<feature type="domain" description="Fe-S metabolism associated" evidence="2">
    <location>
        <begin position="27"/>
        <end position="148"/>
    </location>
</feature>
<organism evidence="3">
    <name type="scientific">Thermohahella caldifontis</name>
    <dbReference type="NCBI Taxonomy" id="3142973"/>
    <lineage>
        <taxon>Bacteria</taxon>
        <taxon>Pseudomonadati</taxon>
        <taxon>Pseudomonadota</taxon>
        <taxon>Gammaproteobacteria</taxon>
        <taxon>Oceanospirillales</taxon>
        <taxon>Hahellaceae</taxon>
        <taxon>Thermohahella</taxon>
    </lineage>
</organism>
<proteinExistence type="inferred from homology"/>
<dbReference type="KEGG" id="tcd:AAIA72_16330"/>
<dbReference type="PANTHER" id="PTHR43597">
    <property type="entry name" value="SULFUR ACCEPTOR PROTEIN CSDE"/>
    <property type="match status" value="1"/>
</dbReference>
<dbReference type="PANTHER" id="PTHR43597:SF5">
    <property type="entry name" value="SUFE-LIKE PROTEIN 2, CHLOROPLASTIC"/>
    <property type="match status" value="1"/>
</dbReference>
<reference evidence="3" key="1">
    <citation type="submission" date="2024-05" db="EMBL/GenBank/DDBJ databases">
        <title>Genome sequencing of novel strain.</title>
        <authorList>
            <person name="Ganbat D."/>
            <person name="Ganbat S."/>
            <person name="Lee S.-J."/>
        </authorList>
    </citation>
    <scope>NUCLEOTIDE SEQUENCE</scope>
    <source>
        <strain evidence="3">SMD15-11</strain>
    </source>
</reference>
<dbReference type="EMBL" id="CP154858">
    <property type="protein sequence ID" value="XDT72341.1"/>
    <property type="molecule type" value="Genomic_DNA"/>
</dbReference>
<dbReference type="Gene3D" id="3.90.1010.10">
    <property type="match status" value="1"/>
</dbReference>
<dbReference type="RefSeq" id="WP_369601351.1">
    <property type="nucleotide sequence ID" value="NZ_CP154858.1"/>
</dbReference>
<evidence type="ECO:0000256" key="1">
    <source>
        <dbReference type="ARBA" id="ARBA00010282"/>
    </source>
</evidence>
<comment type="similarity">
    <text evidence="1">Belongs to the SufE family.</text>
</comment>
<accession>A0AB39UVM8</accession>
<dbReference type="Pfam" id="PF02657">
    <property type="entry name" value="SufE"/>
    <property type="match status" value="1"/>
</dbReference>
<name>A0AB39UVM8_9GAMM</name>
<dbReference type="InterPro" id="IPR003808">
    <property type="entry name" value="Fe-S_metab-assoc_dom"/>
</dbReference>
<dbReference type="AlphaFoldDB" id="A0AB39UVM8"/>
<evidence type="ECO:0000313" key="3">
    <source>
        <dbReference type="EMBL" id="XDT72341.1"/>
    </source>
</evidence>
<gene>
    <name evidence="3" type="ORF">AAIA72_16330</name>
</gene>
<sequence length="159" mass="17909">MTTAVPDASLFDANPMGQTVTLDEVLDNFEFFDDWEDRYGYVIDLGKQLPRLPDEFRTEDRLIRGCQSQVWMVSRYDPDSGRMRYVVDSDALIVRGLAAIVLCALNNRTPAEVAATDMEAIFERLSLLKHLSPTRGNGVRAMVQKMKEAAHHAISTSSR</sequence>